<reference evidence="5 6" key="1">
    <citation type="submission" date="2018-08" db="EMBL/GenBank/DDBJ databases">
        <title>Draft genome of candidate division NPL-UPA2 bacterium Unc8 that adapted to ultra-basic serpentinizing groundwater.</title>
        <authorList>
            <person name="Ishii S."/>
            <person name="Suzuki S."/>
            <person name="Nealson K.H."/>
        </authorList>
    </citation>
    <scope>NUCLEOTIDE SEQUENCE [LARGE SCALE GENOMIC DNA]</scope>
    <source>
        <strain evidence="5">Unc8</strain>
    </source>
</reference>
<dbReference type="SMART" id="SM00228">
    <property type="entry name" value="PDZ"/>
    <property type="match status" value="1"/>
</dbReference>
<dbReference type="InterPro" id="IPR009003">
    <property type="entry name" value="Peptidase_S1_PA"/>
</dbReference>
<evidence type="ECO:0000313" key="6">
    <source>
        <dbReference type="Proteomes" id="UP000266287"/>
    </source>
</evidence>
<dbReference type="PANTHER" id="PTHR43343:SF3">
    <property type="entry name" value="PROTEASE DO-LIKE 8, CHLOROPLASTIC"/>
    <property type="match status" value="1"/>
</dbReference>
<protein>
    <submittedName>
        <fullName evidence="5">PDZ domain-containing protein</fullName>
    </submittedName>
</protein>
<evidence type="ECO:0000259" key="4">
    <source>
        <dbReference type="PROSITE" id="PS50106"/>
    </source>
</evidence>
<dbReference type="PROSITE" id="PS50106">
    <property type="entry name" value="PDZ"/>
    <property type="match status" value="1"/>
</dbReference>
<dbReference type="Gene3D" id="2.30.42.10">
    <property type="match status" value="1"/>
</dbReference>
<organism evidence="5 6">
    <name type="scientific">candidate division NPL-UPA2 bacterium Unc8</name>
    <dbReference type="NCBI Taxonomy" id="1980939"/>
    <lineage>
        <taxon>Bacteria</taxon>
    </lineage>
</organism>
<gene>
    <name evidence="5" type="ORF">B9J77_04060</name>
</gene>
<dbReference type="GO" id="GO:0004252">
    <property type="term" value="F:serine-type endopeptidase activity"/>
    <property type="evidence" value="ECO:0007669"/>
    <property type="project" value="InterPro"/>
</dbReference>
<dbReference type="InterPro" id="IPR051201">
    <property type="entry name" value="Chloro_Bact_Ser_Proteases"/>
</dbReference>
<dbReference type="EMBL" id="NDHY01000009">
    <property type="protein sequence ID" value="RIH99915.1"/>
    <property type="molecule type" value="Genomic_DNA"/>
</dbReference>
<keyword evidence="3" id="KW-0812">Transmembrane</keyword>
<keyword evidence="3" id="KW-1133">Transmembrane helix</keyword>
<evidence type="ECO:0000256" key="2">
    <source>
        <dbReference type="ARBA" id="ARBA00022801"/>
    </source>
</evidence>
<dbReference type="PRINTS" id="PR00834">
    <property type="entry name" value="PROTEASES2C"/>
</dbReference>
<feature type="transmembrane region" description="Helical" evidence="3">
    <location>
        <begin position="7"/>
        <end position="29"/>
    </location>
</feature>
<evidence type="ECO:0000256" key="1">
    <source>
        <dbReference type="ARBA" id="ARBA00022670"/>
    </source>
</evidence>
<dbReference type="AlphaFoldDB" id="A0A399FWP1"/>
<dbReference type="InterPro" id="IPR036034">
    <property type="entry name" value="PDZ_sf"/>
</dbReference>
<dbReference type="Gene3D" id="2.40.10.120">
    <property type="match status" value="1"/>
</dbReference>
<proteinExistence type="predicted"/>
<comment type="caution">
    <text evidence="5">The sequence shown here is derived from an EMBL/GenBank/DDBJ whole genome shotgun (WGS) entry which is preliminary data.</text>
</comment>
<dbReference type="Pfam" id="PF13365">
    <property type="entry name" value="Trypsin_2"/>
    <property type="match status" value="1"/>
</dbReference>
<dbReference type="InterPro" id="IPR001478">
    <property type="entry name" value="PDZ"/>
</dbReference>
<accession>A0A399FWP1</accession>
<dbReference type="Proteomes" id="UP000266287">
    <property type="component" value="Unassembled WGS sequence"/>
</dbReference>
<dbReference type="PANTHER" id="PTHR43343">
    <property type="entry name" value="PEPTIDASE S12"/>
    <property type="match status" value="1"/>
</dbReference>
<sequence length="396" mass="43936">MKKERGVSAIWLMPVLLLGIIAGIGLNYFSKETELIQAGLPRQLERTESLFAKIAEEVKPSVVQIVTTRRVADPFGEIEHFFKPFEEMFPEFFEPFKRHWKREPRAPQRQVSGLGSGFIVDKDGYIITNYHVIKDVDEIMVRLYRDNKEIPATVVGTDPLTDLAMIKIDVPEDLPVVRFGDSEKIRVGEWAIAVGSPFGLEHTVTAGIISGKGRVGFEMVHFENFIQTDAPIHPGSSGGPLLNSDGEVIGVNTFIMTRGMGMPMVFGFAIPSNMVKDIYSQLLEEGIVRRGWLGIVIQPLTEDKGVLISKVIPGGPAAKAGLKAKDIITEFEGKEILTTHDLQRKVARTGVEKRATVGIIRGGNEKEVIVRLGEMPTIEELAMIEKRIIERGPALR</sequence>
<keyword evidence="2" id="KW-0378">Hydrolase</keyword>
<evidence type="ECO:0000313" key="5">
    <source>
        <dbReference type="EMBL" id="RIH99915.1"/>
    </source>
</evidence>
<keyword evidence="3" id="KW-0472">Membrane</keyword>
<dbReference type="InterPro" id="IPR001940">
    <property type="entry name" value="Peptidase_S1C"/>
</dbReference>
<dbReference type="SUPFAM" id="SSF50156">
    <property type="entry name" value="PDZ domain-like"/>
    <property type="match status" value="1"/>
</dbReference>
<dbReference type="SUPFAM" id="SSF50494">
    <property type="entry name" value="Trypsin-like serine proteases"/>
    <property type="match status" value="1"/>
</dbReference>
<dbReference type="Pfam" id="PF13180">
    <property type="entry name" value="PDZ_2"/>
    <property type="match status" value="1"/>
</dbReference>
<evidence type="ECO:0000256" key="3">
    <source>
        <dbReference type="SAM" id="Phobius"/>
    </source>
</evidence>
<keyword evidence="1" id="KW-0645">Protease</keyword>
<name>A0A399FWP1_UNCN2</name>
<feature type="domain" description="PDZ" evidence="4">
    <location>
        <begin position="290"/>
        <end position="336"/>
    </location>
</feature>
<dbReference type="GO" id="GO:0006508">
    <property type="term" value="P:proteolysis"/>
    <property type="evidence" value="ECO:0007669"/>
    <property type="project" value="UniProtKB-KW"/>
</dbReference>